<evidence type="ECO:0000256" key="1">
    <source>
        <dbReference type="ARBA" id="ARBA00004370"/>
    </source>
</evidence>
<accession>A0A553P5M8</accession>
<dbReference type="InterPro" id="IPR000276">
    <property type="entry name" value="GPCR_Rhodpsn"/>
</dbReference>
<feature type="domain" description="G-protein coupled receptors family 1 profile" evidence="8">
    <location>
        <begin position="47"/>
        <end position="353"/>
    </location>
</feature>
<evidence type="ECO:0000256" key="4">
    <source>
        <dbReference type="ARBA" id="ARBA00022989"/>
    </source>
</evidence>
<dbReference type="PRINTS" id="PR00237">
    <property type="entry name" value="GPCRRHODOPSN"/>
</dbReference>
<gene>
    <name evidence="9" type="ORF">TCAL_08731</name>
</gene>
<dbReference type="PANTHER" id="PTHR46641">
    <property type="entry name" value="FMRFAMIDE RECEPTOR-RELATED"/>
    <property type="match status" value="1"/>
</dbReference>
<evidence type="ECO:0000313" key="9">
    <source>
        <dbReference type="EMBL" id="TRY72989.1"/>
    </source>
</evidence>
<reference evidence="9 10" key="1">
    <citation type="journal article" date="2018" name="Nat. Ecol. Evol.">
        <title>Genomic signatures of mitonuclear coevolution across populations of Tigriopus californicus.</title>
        <authorList>
            <person name="Barreto F.S."/>
            <person name="Watson E.T."/>
            <person name="Lima T.G."/>
            <person name="Willett C.S."/>
            <person name="Edmands S."/>
            <person name="Li W."/>
            <person name="Burton R.S."/>
        </authorList>
    </citation>
    <scope>NUCLEOTIDE SEQUENCE [LARGE SCALE GENOMIC DNA]</scope>
    <source>
        <strain evidence="9 10">San Diego</strain>
    </source>
</reference>
<feature type="compositionally biased region" description="Polar residues" evidence="6">
    <location>
        <begin position="242"/>
        <end position="255"/>
    </location>
</feature>
<evidence type="ECO:0000256" key="5">
    <source>
        <dbReference type="ARBA" id="ARBA00023136"/>
    </source>
</evidence>
<comment type="similarity">
    <text evidence="2">Belongs to the G-protein coupled receptor 1 family.</text>
</comment>
<dbReference type="GO" id="GO:0004930">
    <property type="term" value="F:G protein-coupled receptor activity"/>
    <property type="evidence" value="ECO:0007669"/>
    <property type="project" value="InterPro"/>
</dbReference>
<proteinExistence type="inferred from homology"/>
<dbReference type="PROSITE" id="PS50262">
    <property type="entry name" value="G_PROTEIN_RECEP_F1_2"/>
    <property type="match status" value="1"/>
</dbReference>
<feature type="compositionally biased region" description="Polar residues" evidence="6">
    <location>
        <begin position="452"/>
        <end position="470"/>
    </location>
</feature>
<comment type="caution">
    <text evidence="9">The sequence shown here is derived from an EMBL/GenBank/DDBJ whole genome shotgun (WGS) entry which is preliminary data.</text>
</comment>
<keyword evidence="5 7" id="KW-0472">Membrane</keyword>
<comment type="subcellular location">
    <subcellularLocation>
        <location evidence="1">Membrane</location>
    </subcellularLocation>
</comment>
<feature type="transmembrane region" description="Helical" evidence="7">
    <location>
        <begin position="35"/>
        <end position="56"/>
    </location>
</feature>
<feature type="transmembrane region" description="Helical" evidence="7">
    <location>
        <begin position="68"/>
        <end position="89"/>
    </location>
</feature>
<evidence type="ECO:0000259" key="8">
    <source>
        <dbReference type="PROSITE" id="PS50262"/>
    </source>
</evidence>
<feature type="region of interest" description="Disordered" evidence="6">
    <location>
        <begin position="234"/>
        <end position="257"/>
    </location>
</feature>
<dbReference type="AlphaFoldDB" id="A0A553P5M8"/>
<dbReference type="STRING" id="6832.A0A553P5M8"/>
<feature type="transmembrane region" description="Helical" evidence="7">
    <location>
        <begin position="146"/>
        <end position="164"/>
    </location>
</feature>
<evidence type="ECO:0000313" key="10">
    <source>
        <dbReference type="Proteomes" id="UP000318571"/>
    </source>
</evidence>
<dbReference type="Proteomes" id="UP000318571">
    <property type="component" value="Chromosome 3"/>
</dbReference>
<dbReference type="SUPFAM" id="SSF81321">
    <property type="entry name" value="Family A G protein-coupled receptor-like"/>
    <property type="match status" value="1"/>
</dbReference>
<feature type="transmembrane region" description="Helical" evidence="7">
    <location>
        <begin position="337"/>
        <end position="355"/>
    </location>
</feature>
<evidence type="ECO:0000256" key="7">
    <source>
        <dbReference type="SAM" id="Phobius"/>
    </source>
</evidence>
<keyword evidence="4 7" id="KW-1133">Transmembrane helix</keyword>
<dbReference type="CDD" id="cd14978">
    <property type="entry name" value="7tmA_FMRFamide_R-like"/>
    <property type="match status" value="1"/>
</dbReference>
<name>A0A553P5M8_TIGCA</name>
<evidence type="ECO:0000256" key="6">
    <source>
        <dbReference type="SAM" id="MobiDB-lite"/>
    </source>
</evidence>
<protein>
    <recommendedName>
        <fullName evidence="8">G-protein coupled receptors family 1 profile domain-containing protein</fullName>
    </recommendedName>
</protein>
<feature type="region of interest" description="Disordered" evidence="6">
    <location>
        <begin position="444"/>
        <end position="492"/>
    </location>
</feature>
<feature type="transmembrane region" description="Helical" evidence="7">
    <location>
        <begin position="101"/>
        <end position="126"/>
    </location>
</feature>
<dbReference type="EMBL" id="VCGU01000007">
    <property type="protein sequence ID" value="TRY72989.1"/>
    <property type="molecule type" value="Genomic_DNA"/>
</dbReference>
<sequence length="492" mass="55690">MEEIVPSSSSFVVSLNSTNETSVDEETLTFIVEGVILTIVSTFGLIGNVMSIFVLMRVQNVQKSFSNLLLGLACFDALFLLTAILAFGLPKLSGWYERKVFLPIMALTFGLLHTFRVGSVYVTLSVNFERFYAIVFPLKHFFWKKYLLPAAVIFTVVYNLPKYFDMHIVHDEATNTSVIVSTEMRRNPLYMSLYVFWSKFILIEIIPYFMILVCNTFIICKITKSAQFRKRFHAKDKGGGSTKPSHATGASSSAGMSFRRSFHTSVRADGNGPRRTFLRKQKEEHNLGVILIAMSTLFVICQSFKIVPDLYELIWCTPAGSGGECQFDTVTSGIIRISHLLVCFNSAANFLIYYLSGQKFRLAWLHTYGPCFGYKPRPDEMGLQQSFYHPSGSVMGDRVSRRTLSARNNEPHFETETSRMGSRRSPRLVPETHRLLDQTISFESGYDESPSRHSTNGLLNHNQGSRNSSIKVEIHGGKRNKRHTITTNPLFD</sequence>
<dbReference type="GO" id="GO:0016020">
    <property type="term" value="C:membrane"/>
    <property type="evidence" value="ECO:0007669"/>
    <property type="project" value="UniProtKB-SubCell"/>
</dbReference>
<evidence type="ECO:0000256" key="3">
    <source>
        <dbReference type="ARBA" id="ARBA00022692"/>
    </source>
</evidence>
<keyword evidence="10" id="KW-1185">Reference proteome</keyword>
<feature type="transmembrane region" description="Helical" evidence="7">
    <location>
        <begin position="287"/>
        <end position="307"/>
    </location>
</feature>
<dbReference type="PANTHER" id="PTHR46641:SF2">
    <property type="entry name" value="FMRFAMIDE RECEPTOR"/>
    <property type="match status" value="1"/>
</dbReference>
<keyword evidence="3 7" id="KW-0812">Transmembrane</keyword>
<dbReference type="Gene3D" id="1.20.1070.10">
    <property type="entry name" value="Rhodopsin 7-helix transmembrane proteins"/>
    <property type="match status" value="1"/>
</dbReference>
<dbReference type="Pfam" id="PF00001">
    <property type="entry name" value="7tm_1"/>
    <property type="match status" value="1"/>
</dbReference>
<feature type="transmembrane region" description="Helical" evidence="7">
    <location>
        <begin position="194"/>
        <end position="220"/>
    </location>
</feature>
<dbReference type="OrthoDB" id="9990906at2759"/>
<evidence type="ECO:0000256" key="2">
    <source>
        <dbReference type="ARBA" id="ARBA00010663"/>
    </source>
</evidence>
<dbReference type="InterPro" id="IPR017452">
    <property type="entry name" value="GPCR_Rhodpsn_7TM"/>
</dbReference>
<organism evidence="9 10">
    <name type="scientific">Tigriopus californicus</name>
    <name type="common">Marine copepod</name>
    <dbReference type="NCBI Taxonomy" id="6832"/>
    <lineage>
        <taxon>Eukaryota</taxon>
        <taxon>Metazoa</taxon>
        <taxon>Ecdysozoa</taxon>
        <taxon>Arthropoda</taxon>
        <taxon>Crustacea</taxon>
        <taxon>Multicrustacea</taxon>
        <taxon>Hexanauplia</taxon>
        <taxon>Copepoda</taxon>
        <taxon>Harpacticoida</taxon>
        <taxon>Harpacticidae</taxon>
        <taxon>Tigriopus</taxon>
    </lineage>
</organism>
<dbReference type="InterPro" id="IPR052954">
    <property type="entry name" value="GPCR-Ligand_Int"/>
</dbReference>
<feature type="region of interest" description="Disordered" evidence="6">
    <location>
        <begin position="405"/>
        <end position="427"/>
    </location>
</feature>